<feature type="non-terminal residue" evidence="2">
    <location>
        <position position="1"/>
    </location>
</feature>
<dbReference type="Proteomes" id="UP001529510">
    <property type="component" value="Unassembled WGS sequence"/>
</dbReference>
<feature type="region of interest" description="Disordered" evidence="1">
    <location>
        <begin position="1"/>
        <end position="100"/>
    </location>
</feature>
<keyword evidence="3" id="KW-1185">Reference proteome</keyword>
<evidence type="ECO:0000256" key="1">
    <source>
        <dbReference type="SAM" id="MobiDB-lite"/>
    </source>
</evidence>
<comment type="caution">
    <text evidence="2">The sequence shown here is derived from an EMBL/GenBank/DDBJ whole genome shotgun (WGS) entry which is preliminary data.</text>
</comment>
<organism evidence="2 3">
    <name type="scientific">Cirrhinus mrigala</name>
    <name type="common">Mrigala</name>
    <dbReference type="NCBI Taxonomy" id="683832"/>
    <lineage>
        <taxon>Eukaryota</taxon>
        <taxon>Metazoa</taxon>
        <taxon>Chordata</taxon>
        <taxon>Craniata</taxon>
        <taxon>Vertebrata</taxon>
        <taxon>Euteleostomi</taxon>
        <taxon>Actinopterygii</taxon>
        <taxon>Neopterygii</taxon>
        <taxon>Teleostei</taxon>
        <taxon>Ostariophysi</taxon>
        <taxon>Cypriniformes</taxon>
        <taxon>Cyprinidae</taxon>
        <taxon>Labeoninae</taxon>
        <taxon>Labeonini</taxon>
        <taxon>Cirrhinus</taxon>
    </lineage>
</organism>
<gene>
    <name evidence="2" type="ORF">M9458_004933</name>
</gene>
<name>A0ABD0RTG8_CIRMR</name>
<proteinExistence type="predicted"/>
<feature type="compositionally biased region" description="Basic and acidic residues" evidence="1">
    <location>
        <begin position="8"/>
        <end position="17"/>
    </location>
</feature>
<feature type="compositionally biased region" description="Polar residues" evidence="1">
    <location>
        <begin position="59"/>
        <end position="100"/>
    </location>
</feature>
<sequence>PGHPPIRSLEKGKENKHAVPKKRKKKEQDGEVNCKKDVKVEEETKAEGKEAAFSDSRPIKTQKSTCEPHSLNGSTHNPTSSTAVNKTVVEAQTDTKQPSS</sequence>
<reference evidence="2 3" key="1">
    <citation type="submission" date="2024-05" db="EMBL/GenBank/DDBJ databases">
        <title>Genome sequencing and assembly of Indian major carp, Cirrhinus mrigala (Hamilton, 1822).</title>
        <authorList>
            <person name="Mohindra V."/>
            <person name="Chowdhury L.M."/>
            <person name="Lal K."/>
            <person name="Jena J.K."/>
        </authorList>
    </citation>
    <scope>NUCLEOTIDE SEQUENCE [LARGE SCALE GENOMIC DNA]</scope>
    <source>
        <strain evidence="2">CM1030</strain>
        <tissue evidence="2">Blood</tissue>
    </source>
</reference>
<feature type="compositionally biased region" description="Basic and acidic residues" evidence="1">
    <location>
        <begin position="26"/>
        <end position="52"/>
    </location>
</feature>
<evidence type="ECO:0000313" key="3">
    <source>
        <dbReference type="Proteomes" id="UP001529510"/>
    </source>
</evidence>
<protein>
    <submittedName>
        <fullName evidence="2">Uncharacterized protein</fullName>
    </submittedName>
</protein>
<dbReference type="EMBL" id="JAMKFB020000002">
    <property type="protein sequence ID" value="KAL0201746.1"/>
    <property type="molecule type" value="Genomic_DNA"/>
</dbReference>
<evidence type="ECO:0000313" key="2">
    <source>
        <dbReference type="EMBL" id="KAL0201746.1"/>
    </source>
</evidence>
<dbReference type="AlphaFoldDB" id="A0ABD0RTG8"/>
<accession>A0ABD0RTG8</accession>